<dbReference type="AlphaFoldDB" id="A0A8H4PI72"/>
<comment type="caution">
    <text evidence="2">The sequence shown here is derived from an EMBL/GenBank/DDBJ whole genome shotgun (WGS) entry which is preliminary data.</text>
</comment>
<gene>
    <name evidence="2" type="ORF">FALBO_586</name>
</gene>
<reference evidence="2 3" key="1">
    <citation type="submission" date="2020-01" db="EMBL/GenBank/DDBJ databases">
        <title>Identification and distribution of gene clusters putatively required for synthesis of sphingolipid metabolism inhibitors in phylogenetically diverse species of the filamentous fungus Fusarium.</title>
        <authorList>
            <person name="Kim H.-S."/>
            <person name="Busman M."/>
            <person name="Brown D.W."/>
            <person name="Divon H."/>
            <person name="Uhlig S."/>
            <person name="Proctor R.H."/>
        </authorList>
    </citation>
    <scope>NUCLEOTIDE SEQUENCE [LARGE SCALE GENOMIC DNA]</scope>
    <source>
        <strain evidence="2 3">NRRL 20459</strain>
    </source>
</reference>
<dbReference type="Proteomes" id="UP000554235">
    <property type="component" value="Unassembled WGS sequence"/>
</dbReference>
<sequence>MQRLCTQRRRQRAAERASKAGTVNDSTQTAGWCCCYWTLGGMAWRWRQTETQTSQAGRSLQVPEAKVPPLTFLNLLCNTSSRVNSALTTTTYINHSTTHTTPTPTPRTEQTVLSSRNNSKLATSSNNHQPQSSCLLSDLRNFLPAPARLPAVLCLLCPSEAKRLDNINDGRQLATPTYYASYSNMAPGLTGSSMCDNFHSPSVTQSFRRGSPGSFTAALFAMARVRICTCNSNTTPTRFSTCT</sequence>
<protein>
    <submittedName>
        <fullName evidence="2">Uncharacterized protein</fullName>
    </submittedName>
</protein>
<evidence type="ECO:0000313" key="3">
    <source>
        <dbReference type="Proteomes" id="UP000554235"/>
    </source>
</evidence>
<accession>A0A8H4PI72</accession>
<feature type="compositionally biased region" description="Low complexity" evidence="1">
    <location>
        <begin position="94"/>
        <end position="111"/>
    </location>
</feature>
<dbReference type="EMBL" id="JAADYS010000069">
    <property type="protein sequence ID" value="KAF4472505.1"/>
    <property type="molecule type" value="Genomic_DNA"/>
</dbReference>
<keyword evidence="3" id="KW-1185">Reference proteome</keyword>
<feature type="region of interest" description="Disordered" evidence="1">
    <location>
        <begin position="1"/>
        <end position="22"/>
    </location>
</feature>
<proteinExistence type="predicted"/>
<feature type="compositionally biased region" description="Polar residues" evidence="1">
    <location>
        <begin position="112"/>
        <end position="127"/>
    </location>
</feature>
<evidence type="ECO:0000313" key="2">
    <source>
        <dbReference type="EMBL" id="KAF4472505.1"/>
    </source>
</evidence>
<feature type="compositionally biased region" description="Basic residues" evidence="1">
    <location>
        <begin position="1"/>
        <end position="11"/>
    </location>
</feature>
<feature type="region of interest" description="Disordered" evidence="1">
    <location>
        <begin position="94"/>
        <end position="127"/>
    </location>
</feature>
<name>A0A8H4PI72_9HYPO</name>
<organism evidence="2 3">
    <name type="scientific">Fusarium albosuccineum</name>
    <dbReference type="NCBI Taxonomy" id="1237068"/>
    <lineage>
        <taxon>Eukaryota</taxon>
        <taxon>Fungi</taxon>
        <taxon>Dikarya</taxon>
        <taxon>Ascomycota</taxon>
        <taxon>Pezizomycotina</taxon>
        <taxon>Sordariomycetes</taxon>
        <taxon>Hypocreomycetidae</taxon>
        <taxon>Hypocreales</taxon>
        <taxon>Nectriaceae</taxon>
        <taxon>Fusarium</taxon>
        <taxon>Fusarium decemcellulare species complex</taxon>
    </lineage>
</organism>
<evidence type="ECO:0000256" key="1">
    <source>
        <dbReference type="SAM" id="MobiDB-lite"/>
    </source>
</evidence>